<dbReference type="Proteomes" id="UP000268436">
    <property type="component" value="Unassembled WGS sequence"/>
</dbReference>
<gene>
    <name evidence="1" type="ORF">EJK53_1783</name>
    <name evidence="2" type="ORF">EJK54_0553</name>
</gene>
<dbReference type="Proteomes" id="UP000280228">
    <property type="component" value="Chromosome"/>
</dbReference>
<sequence length="48" mass="5279">MRGLKSIAENQISQNNLIKIIQSLPAVHLGKLNSQSNTPRALTNQKLP</sequence>
<evidence type="ECO:0000313" key="2">
    <source>
        <dbReference type="EMBL" id="RUO12736.1"/>
    </source>
</evidence>
<dbReference type="EMBL" id="RYER01000024">
    <property type="protein sequence ID" value="RUO12736.1"/>
    <property type="molecule type" value="Genomic_DNA"/>
</dbReference>
<accession>A0A3Q9GCT5</accession>
<organism evidence="1 4">
    <name type="scientific">Moraxella catarrhalis</name>
    <name type="common">Branhamella catarrhalis</name>
    <dbReference type="NCBI Taxonomy" id="480"/>
    <lineage>
        <taxon>Bacteria</taxon>
        <taxon>Pseudomonadati</taxon>
        <taxon>Pseudomonadota</taxon>
        <taxon>Gammaproteobacteria</taxon>
        <taxon>Moraxellales</taxon>
        <taxon>Moraxellaceae</taxon>
        <taxon>Moraxella</taxon>
    </lineage>
</organism>
<dbReference type="EMBL" id="CP034662">
    <property type="protein sequence ID" value="AZQ92630.1"/>
    <property type="molecule type" value="Genomic_DNA"/>
</dbReference>
<keyword evidence="3" id="KW-1185">Reference proteome</keyword>
<evidence type="ECO:0000313" key="3">
    <source>
        <dbReference type="Proteomes" id="UP000268436"/>
    </source>
</evidence>
<evidence type="ECO:0000313" key="1">
    <source>
        <dbReference type="EMBL" id="AZQ92630.1"/>
    </source>
</evidence>
<dbReference type="AlphaFoldDB" id="A0A3Q9GCT5"/>
<reference evidence="3 4" key="1">
    <citation type="submission" date="2018-12" db="EMBL/GenBank/DDBJ databases">
        <title>Persistence of Moraxella catarrhalis in Chronic Obstructive Pulmonary Disease and Regulation of the Hag/MID Adhesin.</title>
        <authorList>
            <person name="Murphy T."/>
            <person name="Zhao X."/>
            <person name="Vyas G."/>
            <person name="Aluvathingal J."/>
            <person name="Nadendla S."/>
            <person name="Tallon L."/>
            <person name="Tettelin H."/>
        </authorList>
    </citation>
    <scope>NUCLEOTIDE SEQUENCE [LARGE SCALE GENOMIC DNA]</scope>
    <source>
        <strain evidence="2 3">173P27B1</strain>
        <strain evidence="1 4">46P58B1</strain>
    </source>
</reference>
<proteinExistence type="predicted"/>
<protein>
    <submittedName>
        <fullName evidence="1">Uncharacterized protein</fullName>
    </submittedName>
</protein>
<evidence type="ECO:0000313" key="4">
    <source>
        <dbReference type="Proteomes" id="UP000280228"/>
    </source>
</evidence>
<name>A0A3Q9GCT5_MORCA</name>